<comment type="similarity">
    <text evidence="2 9">Belongs to the cytochrome P450 family.</text>
</comment>
<dbReference type="OrthoDB" id="1470350at2759"/>
<dbReference type="SUPFAM" id="SSF48264">
    <property type="entry name" value="Cytochrome P450"/>
    <property type="match status" value="1"/>
</dbReference>
<evidence type="ECO:0000313" key="10">
    <source>
        <dbReference type="EMBL" id="PHH77653.1"/>
    </source>
</evidence>
<sequence>MREILENVCLPSVAFPLLKYIPRRFASWNKRLQGLHEKQADLFDFNFHKALDRQAWSWSRHLQEQKTTELDSKELAYIIGTCYEAGSDTTAFVLEVFLLASVLHKNSVRRAQQEIDSVLGHRMPEMKDLKRLRYVRAYVQEVLRWRPVVPGGIQREAAHDDEYNGFTTPKGTVIVPNHWSLEFDPEVFDDPWAFRPERWIGNPRLPSSAFGFGRRICPGEHLARNSLNLVISRMLWAFNFETSMGKGSVPDSLNMTQGISSRPEGFELVFLPRSAEHRRVIEGRGLKALGFHFEAEFYKTVVLSNSGVGNFFVESDSYYWSRQNLTFTLENTALGHVAKCISTSVLEAGQYLPCTGLPRGHSAIFTFDRDTNILKVNYHWICPNTLKRFRLRSSLRMNCVSAKRMEMPADGWIKCEHGNFTLLDPKRKFRTV</sequence>
<dbReference type="PROSITE" id="PS00086">
    <property type="entry name" value="CYTOCHROME_P450"/>
    <property type="match status" value="1"/>
</dbReference>
<evidence type="ECO:0000313" key="11">
    <source>
        <dbReference type="Proteomes" id="UP000226431"/>
    </source>
</evidence>
<dbReference type="GO" id="GO:0020037">
    <property type="term" value="F:heme binding"/>
    <property type="evidence" value="ECO:0007669"/>
    <property type="project" value="InterPro"/>
</dbReference>
<dbReference type="Proteomes" id="UP000226431">
    <property type="component" value="Unassembled WGS sequence"/>
</dbReference>
<keyword evidence="11" id="KW-1185">Reference proteome</keyword>
<evidence type="ECO:0000256" key="8">
    <source>
        <dbReference type="PIRSR" id="PIRSR602401-1"/>
    </source>
</evidence>
<dbReference type="GO" id="GO:0005506">
    <property type="term" value="F:iron ion binding"/>
    <property type="evidence" value="ECO:0007669"/>
    <property type="project" value="InterPro"/>
</dbReference>
<keyword evidence="6 8" id="KW-0408">Iron</keyword>
<dbReference type="PANTHER" id="PTHR46300">
    <property type="entry name" value="P450, PUTATIVE (EUROFUNG)-RELATED-RELATED"/>
    <property type="match status" value="1"/>
</dbReference>
<dbReference type="GO" id="GO:0016705">
    <property type="term" value="F:oxidoreductase activity, acting on paired donors, with incorporation or reduction of molecular oxygen"/>
    <property type="evidence" value="ECO:0007669"/>
    <property type="project" value="InterPro"/>
</dbReference>
<reference evidence="10 11" key="1">
    <citation type="submission" date="2017-06" db="EMBL/GenBank/DDBJ databases">
        <title>Ant-infecting Ophiocordyceps genomes reveal a high diversity of potential behavioral manipulation genes and a possible major role for enterotoxins.</title>
        <authorList>
            <person name="De Bekker C."/>
            <person name="Evans H.C."/>
            <person name="Brachmann A."/>
            <person name="Hughes D.P."/>
        </authorList>
    </citation>
    <scope>NUCLEOTIDE SEQUENCE [LARGE SCALE GENOMIC DNA]</scope>
    <source>
        <strain evidence="10 11">Map16</strain>
    </source>
</reference>
<dbReference type="Gene3D" id="1.10.630.10">
    <property type="entry name" value="Cytochrome P450"/>
    <property type="match status" value="1"/>
</dbReference>
<organism evidence="10 11">
    <name type="scientific">Ophiocordyceps camponoti-rufipedis</name>
    <dbReference type="NCBI Taxonomy" id="2004952"/>
    <lineage>
        <taxon>Eukaryota</taxon>
        <taxon>Fungi</taxon>
        <taxon>Dikarya</taxon>
        <taxon>Ascomycota</taxon>
        <taxon>Pezizomycotina</taxon>
        <taxon>Sordariomycetes</taxon>
        <taxon>Hypocreomycetidae</taxon>
        <taxon>Hypocreales</taxon>
        <taxon>Ophiocordycipitaceae</taxon>
        <taxon>Ophiocordyceps</taxon>
    </lineage>
</organism>
<evidence type="ECO:0000256" key="4">
    <source>
        <dbReference type="ARBA" id="ARBA00022723"/>
    </source>
</evidence>
<evidence type="ECO:0000256" key="3">
    <source>
        <dbReference type="ARBA" id="ARBA00022617"/>
    </source>
</evidence>
<dbReference type="STRING" id="2004952.A0A2C5ZCQ6"/>
<dbReference type="PANTHER" id="PTHR46300:SF1">
    <property type="entry name" value="P450, PUTATIVE (EUROFUNG)-RELATED"/>
    <property type="match status" value="1"/>
</dbReference>
<feature type="binding site" description="axial binding residue" evidence="8">
    <location>
        <position position="217"/>
    </location>
    <ligand>
        <name>heme</name>
        <dbReference type="ChEBI" id="CHEBI:30413"/>
    </ligand>
    <ligandPart>
        <name>Fe</name>
        <dbReference type="ChEBI" id="CHEBI:18248"/>
    </ligandPart>
</feature>
<accession>A0A2C5ZCQ6</accession>
<keyword evidence="5 9" id="KW-0560">Oxidoreductase</keyword>
<evidence type="ECO:0000256" key="1">
    <source>
        <dbReference type="ARBA" id="ARBA00001971"/>
    </source>
</evidence>
<proteinExistence type="inferred from homology"/>
<dbReference type="InterPro" id="IPR036396">
    <property type="entry name" value="Cyt_P450_sf"/>
</dbReference>
<evidence type="ECO:0000256" key="7">
    <source>
        <dbReference type="ARBA" id="ARBA00023033"/>
    </source>
</evidence>
<keyword evidence="4 8" id="KW-0479">Metal-binding</keyword>
<dbReference type="PRINTS" id="PR00463">
    <property type="entry name" value="EP450I"/>
</dbReference>
<dbReference type="Pfam" id="PF00067">
    <property type="entry name" value="p450"/>
    <property type="match status" value="1"/>
</dbReference>
<keyword evidence="3 8" id="KW-0349">Heme</keyword>
<dbReference type="GO" id="GO:0004497">
    <property type="term" value="F:monooxygenase activity"/>
    <property type="evidence" value="ECO:0007669"/>
    <property type="project" value="UniProtKB-KW"/>
</dbReference>
<evidence type="ECO:0008006" key="12">
    <source>
        <dbReference type="Google" id="ProtNLM"/>
    </source>
</evidence>
<name>A0A2C5ZCQ6_9HYPO</name>
<dbReference type="InterPro" id="IPR002401">
    <property type="entry name" value="Cyt_P450_E_grp-I"/>
</dbReference>
<protein>
    <recommendedName>
        <fullName evidence="12">Cytochrome P450</fullName>
    </recommendedName>
</protein>
<evidence type="ECO:0000256" key="5">
    <source>
        <dbReference type="ARBA" id="ARBA00023002"/>
    </source>
</evidence>
<comment type="caution">
    <text evidence="10">The sequence shown here is derived from an EMBL/GenBank/DDBJ whole genome shotgun (WGS) entry which is preliminary data.</text>
</comment>
<gene>
    <name evidence="10" type="ORF">CDD80_383</name>
</gene>
<keyword evidence="7 9" id="KW-0503">Monooxygenase</keyword>
<dbReference type="AlphaFoldDB" id="A0A2C5ZCQ6"/>
<comment type="cofactor">
    <cofactor evidence="1 8">
        <name>heme</name>
        <dbReference type="ChEBI" id="CHEBI:30413"/>
    </cofactor>
</comment>
<evidence type="ECO:0000256" key="6">
    <source>
        <dbReference type="ARBA" id="ARBA00023004"/>
    </source>
</evidence>
<dbReference type="InterPro" id="IPR050364">
    <property type="entry name" value="Cytochrome_P450_fung"/>
</dbReference>
<evidence type="ECO:0000256" key="9">
    <source>
        <dbReference type="RuleBase" id="RU000461"/>
    </source>
</evidence>
<dbReference type="InterPro" id="IPR001128">
    <property type="entry name" value="Cyt_P450"/>
</dbReference>
<dbReference type="PRINTS" id="PR00385">
    <property type="entry name" value="P450"/>
</dbReference>
<dbReference type="EMBL" id="NJES01000110">
    <property type="protein sequence ID" value="PHH77653.1"/>
    <property type="molecule type" value="Genomic_DNA"/>
</dbReference>
<evidence type="ECO:0000256" key="2">
    <source>
        <dbReference type="ARBA" id="ARBA00010617"/>
    </source>
</evidence>
<dbReference type="InterPro" id="IPR017972">
    <property type="entry name" value="Cyt_P450_CS"/>
</dbReference>